<dbReference type="Pfam" id="PF13305">
    <property type="entry name" value="TetR_C_33"/>
    <property type="match status" value="1"/>
</dbReference>
<evidence type="ECO:0000313" key="5">
    <source>
        <dbReference type="Proteomes" id="UP001203945"/>
    </source>
</evidence>
<keyword evidence="5" id="KW-1185">Reference proteome</keyword>
<proteinExistence type="predicted"/>
<dbReference type="EMBL" id="JAKZEU010000002">
    <property type="protein sequence ID" value="MCQ0969849.1"/>
    <property type="molecule type" value="Genomic_DNA"/>
</dbReference>
<gene>
    <name evidence="4" type="ORF">MLD63_05335</name>
</gene>
<evidence type="ECO:0000256" key="1">
    <source>
        <dbReference type="ARBA" id="ARBA00023015"/>
    </source>
</evidence>
<reference evidence="4 5" key="1">
    <citation type="submission" date="2022-03" db="EMBL/GenBank/DDBJ databases">
        <authorList>
            <person name="He Y."/>
        </authorList>
    </citation>
    <scope>NUCLEOTIDE SEQUENCE [LARGE SCALE GENOMIC DNA]</scope>
    <source>
        <strain evidence="4 5">TK19116</strain>
    </source>
</reference>
<keyword evidence="1" id="KW-0805">Transcription regulation</keyword>
<dbReference type="Gene3D" id="1.10.357.10">
    <property type="entry name" value="Tetracycline Repressor, domain 2"/>
    <property type="match status" value="1"/>
</dbReference>
<comment type="caution">
    <text evidence="4">The sequence shown here is derived from an EMBL/GenBank/DDBJ whole genome shotgun (WGS) entry which is preliminary data.</text>
</comment>
<dbReference type="SUPFAM" id="SSF48498">
    <property type="entry name" value="Tetracyclin repressor-like, C-terminal domain"/>
    <property type="match status" value="1"/>
</dbReference>
<feature type="domain" description="HTH-type transcriptional regulator MT1864/Rv1816-like C-terminal" evidence="3">
    <location>
        <begin position="91"/>
        <end position="184"/>
    </location>
</feature>
<protein>
    <submittedName>
        <fullName evidence="4">WHG domain-containing protein</fullName>
    </submittedName>
</protein>
<accession>A0ABT1MP13</accession>
<keyword evidence="2" id="KW-0804">Transcription</keyword>
<evidence type="ECO:0000259" key="3">
    <source>
        <dbReference type="Pfam" id="PF13305"/>
    </source>
</evidence>
<evidence type="ECO:0000313" key="4">
    <source>
        <dbReference type="EMBL" id="MCQ0969849.1"/>
    </source>
</evidence>
<dbReference type="RefSeq" id="WP_255328863.1">
    <property type="nucleotide sequence ID" value="NZ_JAKZEU010000002.1"/>
</dbReference>
<evidence type="ECO:0000256" key="2">
    <source>
        <dbReference type="ARBA" id="ARBA00023163"/>
    </source>
</evidence>
<organism evidence="4 5">
    <name type="scientific">Paracoccus albicereus</name>
    <dbReference type="NCBI Taxonomy" id="2922394"/>
    <lineage>
        <taxon>Bacteria</taxon>
        <taxon>Pseudomonadati</taxon>
        <taxon>Pseudomonadota</taxon>
        <taxon>Alphaproteobacteria</taxon>
        <taxon>Rhodobacterales</taxon>
        <taxon>Paracoccaceae</taxon>
        <taxon>Paracoccus</taxon>
    </lineage>
</organism>
<dbReference type="Proteomes" id="UP001203945">
    <property type="component" value="Unassembled WGS sequence"/>
</dbReference>
<name>A0ABT1MP13_9RHOB</name>
<dbReference type="InterPro" id="IPR025996">
    <property type="entry name" value="MT1864/Rv1816-like_C"/>
</dbReference>
<dbReference type="InterPro" id="IPR036271">
    <property type="entry name" value="Tet_transcr_reg_TetR-rel_C_sf"/>
</dbReference>
<sequence>MSRTIEDVMPNHDKLTAALVRLTDGRANGASLPSLAQIADSAGLELDIARDIVEDEHELMIAVAEVALIKMIDWTTRRITSAPVDDPVAQITALGEAYLDWAFDDLAAFRVIYDRRYIDLDNEPRLSRYAESIRRLVLGLIERARDSGRISRDADIDVLMLAARAFVYGLARMAADDHLQGWVPTEEPLELSKRSFRDYVSRMVGDQSAAALNGTIPVV</sequence>